<accession>A0A3A9AII4</accession>
<proteinExistence type="predicted"/>
<comment type="caution">
    <text evidence="2">The sequence shown here is derived from an EMBL/GenBank/DDBJ whole genome shotgun (WGS) entry which is preliminary data.</text>
</comment>
<gene>
    <name evidence="2" type="ORF">D7V94_11440</name>
</gene>
<dbReference type="InterPro" id="IPR001584">
    <property type="entry name" value="Integrase_cat-core"/>
</dbReference>
<dbReference type="GO" id="GO:0003676">
    <property type="term" value="F:nucleic acid binding"/>
    <property type="evidence" value="ECO:0007669"/>
    <property type="project" value="InterPro"/>
</dbReference>
<dbReference type="Gene3D" id="3.30.420.10">
    <property type="entry name" value="Ribonuclease H-like superfamily/Ribonuclease H"/>
    <property type="match status" value="1"/>
</dbReference>
<protein>
    <recommendedName>
        <fullName evidence="1">Integrase catalytic domain-containing protein</fullName>
    </recommendedName>
</protein>
<evidence type="ECO:0000313" key="2">
    <source>
        <dbReference type="EMBL" id="RKI91108.1"/>
    </source>
</evidence>
<reference evidence="2 3" key="1">
    <citation type="submission" date="2018-09" db="EMBL/GenBank/DDBJ databases">
        <title>Murine metabolic-syndrome-specific gut microbial biobank.</title>
        <authorList>
            <person name="Liu C."/>
        </authorList>
    </citation>
    <scope>NUCLEOTIDE SEQUENCE [LARGE SCALE GENOMIC DNA]</scope>
    <source>
        <strain evidence="2 3">0.1xD8-82</strain>
    </source>
</reference>
<dbReference type="InterPro" id="IPR012337">
    <property type="entry name" value="RNaseH-like_sf"/>
</dbReference>
<dbReference type="AlphaFoldDB" id="A0A3A9AII4"/>
<dbReference type="EMBL" id="RAYQ01000011">
    <property type="protein sequence ID" value="RKI91108.1"/>
    <property type="molecule type" value="Genomic_DNA"/>
</dbReference>
<dbReference type="InterPro" id="IPR050900">
    <property type="entry name" value="Transposase_IS3/IS150/IS904"/>
</dbReference>
<dbReference type="PANTHER" id="PTHR46889:SF4">
    <property type="entry name" value="TRANSPOSASE INSO FOR INSERTION SEQUENCE ELEMENT IS911B-RELATED"/>
    <property type="match status" value="1"/>
</dbReference>
<evidence type="ECO:0000259" key="1">
    <source>
        <dbReference type="Pfam" id="PF00665"/>
    </source>
</evidence>
<dbReference type="Pfam" id="PF00665">
    <property type="entry name" value="rve"/>
    <property type="match status" value="1"/>
</dbReference>
<dbReference type="PANTHER" id="PTHR46889">
    <property type="entry name" value="TRANSPOSASE INSF FOR INSERTION SEQUENCE IS3B-RELATED"/>
    <property type="match status" value="1"/>
</dbReference>
<dbReference type="InterPro" id="IPR036397">
    <property type="entry name" value="RNaseH_sf"/>
</dbReference>
<dbReference type="SUPFAM" id="SSF53098">
    <property type="entry name" value="Ribonuclease H-like"/>
    <property type="match status" value="1"/>
</dbReference>
<dbReference type="OrthoDB" id="9775203at2"/>
<dbReference type="GO" id="GO:0015074">
    <property type="term" value="P:DNA integration"/>
    <property type="evidence" value="ECO:0007669"/>
    <property type="project" value="InterPro"/>
</dbReference>
<organism evidence="2 3">
    <name type="scientific">Parablautia intestinalis</name>
    <dbReference type="NCBI Taxonomy" id="2320100"/>
    <lineage>
        <taxon>Bacteria</taxon>
        <taxon>Bacillati</taxon>
        <taxon>Bacillota</taxon>
        <taxon>Clostridia</taxon>
        <taxon>Lachnospirales</taxon>
        <taxon>Lachnospiraceae</taxon>
        <taxon>Parablautia</taxon>
    </lineage>
</organism>
<keyword evidence="3" id="KW-1185">Reference proteome</keyword>
<sequence>MVSDITYIPTDEGWLYLAGVMDLCGNKIIGISMDGRMTKELVIAALKDAVRHTRSAEGCTLHSDRGSRYCSLDYQALAKEHGFISSIRIYMDIL</sequence>
<dbReference type="Proteomes" id="UP000280696">
    <property type="component" value="Unassembled WGS sequence"/>
</dbReference>
<evidence type="ECO:0000313" key="3">
    <source>
        <dbReference type="Proteomes" id="UP000280696"/>
    </source>
</evidence>
<feature type="domain" description="Integrase catalytic" evidence="1">
    <location>
        <begin position="2"/>
        <end position="83"/>
    </location>
</feature>
<name>A0A3A9AII4_9FIRM</name>